<dbReference type="EMBL" id="UINC01187312">
    <property type="protein sequence ID" value="SVD99969.1"/>
    <property type="molecule type" value="Genomic_DNA"/>
</dbReference>
<feature type="transmembrane region" description="Helical" evidence="5">
    <location>
        <begin position="12"/>
        <end position="33"/>
    </location>
</feature>
<dbReference type="AlphaFoldDB" id="A0A382ZXC6"/>
<protein>
    <recommendedName>
        <fullName evidence="6">STAS domain-containing protein</fullName>
    </recommendedName>
</protein>
<dbReference type="InterPro" id="IPR052706">
    <property type="entry name" value="Membrane-Transporter-like"/>
</dbReference>
<evidence type="ECO:0000259" key="6">
    <source>
        <dbReference type="PROSITE" id="PS50801"/>
    </source>
</evidence>
<dbReference type="PANTHER" id="PTHR43310:SF4">
    <property type="entry name" value="AFR304WP"/>
    <property type="match status" value="1"/>
</dbReference>
<keyword evidence="3 5" id="KW-1133">Transmembrane helix</keyword>
<sequence>TSLAYNIGSRSRLPSIIVAVFCGIALLIGAQALSIFPKVVLGGLLLNLGLEFLVEWLVDTWKRLHKSDYLVIVLILIVIGTVGFLEGIVIGLLMSIALFVINYSKVEVVKYELTGKTFNSNVERSEYLRKILDDNGDQIFILPLQGFIFFGTANKLLQRVLYRIESDTSNSMKYLLSDFRQVTGMDSSAVNSFNKLKIMAENHKFQVLLCGLDQDINEQLLIEGLIPDDSNLIQTFVDLDHGLEWCEEQIIQTVL</sequence>
<keyword evidence="4 5" id="KW-0472">Membrane</keyword>
<evidence type="ECO:0000256" key="4">
    <source>
        <dbReference type="ARBA" id="ARBA00023136"/>
    </source>
</evidence>
<evidence type="ECO:0000256" key="1">
    <source>
        <dbReference type="ARBA" id="ARBA00004141"/>
    </source>
</evidence>
<dbReference type="InterPro" id="IPR011547">
    <property type="entry name" value="SLC26A/SulP_dom"/>
</dbReference>
<dbReference type="Pfam" id="PF01740">
    <property type="entry name" value="STAS"/>
    <property type="match status" value="1"/>
</dbReference>
<name>A0A382ZXC6_9ZZZZ</name>
<dbReference type="Gene3D" id="3.30.750.24">
    <property type="entry name" value="STAS domain"/>
    <property type="match status" value="1"/>
</dbReference>
<feature type="transmembrane region" description="Helical" evidence="5">
    <location>
        <begin position="70"/>
        <end position="101"/>
    </location>
</feature>
<reference evidence="7" key="1">
    <citation type="submission" date="2018-05" db="EMBL/GenBank/DDBJ databases">
        <authorList>
            <person name="Lanie J.A."/>
            <person name="Ng W.-L."/>
            <person name="Kazmierczak K.M."/>
            <person name="Andrzejewski T.M."/>
            <person name="Davidsen T.M."/>
            <person name="Wayne K.J."/>
            <person name="Tettelin H."/>
            <person name="Glass J.I."/>
            <person name="Rusch D."/>
            <person name="Podicherti R."/>
            <person name="Tsui H.-C.T."/>
            <person name="Winkler M.E."/>
        </authorList>
    </citation>
    <scope>NUCLEOTIDE SEQUENCE</scope>
</reference>
<accession>A0A382ZXC6</accession>
<dbReference type="PROSITE" id="PS50801">
    <property type="entry name" value="STAS"/>
    <property type="match status" value="1"/>
</dbReference>
<feature type="domain" description="STAS" evidence="6">
    <location>
        <begin position="137"/>
        <end position="246"/>
    </location>
</feature>
<dbReference type="PANTHER" id="PTHR43310">
    <property type="entry name" value="SULFATE TRANSPORTER YBAR-RELATED"/>
    <property type="match status" value="1"/>
</dbReference>
<dbReference type="SUPFAM" id="SSF52091">
    <property type="entry name" value="SpoIIaa-like"/>
    <property type="match status" value="1"/>
</dbReference>
<comment type="subcellular location">
    <subcellularLocation>
        <location evidence="1">Membrane</location>
        <topology evidence="1">Multi-pass membrane protein</topology>
    </subcellularLocation>
</comment>
<feature type="transmembrane region" description="Helical" evidence="5">
    <location>
        <begin position="39"/>
        <end position="58"/>
    </location>
</feature>
<proteinExistence type="predicted"/>
<evidence type="ECO:0000256" key="5">
    <source>
        <dbReference type="SAM" id="Phobius"/>
    </source>
</evidence>
<evidence type="ECO:0000256" key="3">
    <source>
        <dbReference type="ARBA" id="ARBA00022989"/>
    </source>
</evidence>
<dbReference type="InterPro" id="IPR036513">
    <property type="entry name" value="STAS_dom_sf"/>
</dbReference>
<dbReference type="GO" id="GO:0016020">
    <property type="term" value="C:membrane"/>
    <property type="evidence" value="ECO:0007669"/>
    <property type="project" value="UniProtKB-SubCell"/>
</dbReference>
<gene>
    <name evidence="7" type="ORF">METZ01_LOCUS452823</name>
</gene>
<organism evidence="7">
    <name type="scientific">marine metagenome</name>
    <dbReference type="NCBI Taxonomy" id="408172"/>
    <lineage>
        <taxon>unclassified sequences</taxon>
        <taxon>metagenomes</taxon>
        <taxon>ecological metagenomes</taxon>
    </lineage>
</organism>
<evidence type="ECO:0000256" key="2">
    <source>
        <dbReference type="ARBA" id="ARBA00022692"/>
    </source>
</evidence>
<dbReference type="InterPro" id="IPR002645">
    <property type="entry name" value="STAS_dom"/>
</dbReference>
<evidence type="ECO:0000313" key="7">
    <source>
        <dbReference type="EMBL" id="SVD99969.1"/>
    </source>
</evidence>
<keyword evidence="2 5" id="KW-0812">Transmembrane</keyword>
<dbReference type="CDD" id="cd07042">
    <property type="entry name" value="STAS_SulP_like_sulfate_transporter"/>
    <property type="match status" value="1"/>
</dbReference>
<feature type="non-terminal residue" evidence="7">
    <location>
        <position position="255"/>
    </location>
</feature>
<dbReference type="Pfam" id="PF00916">
    <property type="entry name" value="Sulfate_transp"/>
    <property type="match status" value="1"/>
</dbReference>
<feature type="non-terminal residue" evidence="7">
    <location>
        <position position="1"/>
    </location>
</feature>